<feature type="transmembrane region" description="Helical" evidence="1">
    <location>
        <begin position="184"/>
        <end position="202"/>
    </location>
</feature>
<name>A0A494YT67_9BACI</name>
<dbReference type="EMBL" id="RBZO01000033">
    <property type="protein sequence ID" value="RKQ13317.1"/>
    <property type="molecule type" value="Genomic_DNA"/>
</dbReference>
<protein>
    <submittedName>
        <fullName evidence="2">Uncharacterized protein</fullName>
    </submittedName>
</protein>
<keyword evidence="3" id="KW-1185">Reference proteome</keyword>
<accession>A0A494YT67</accession>
<sequence length="256" mass="28733">MNQPKLFPKVSFDLFWVQLTWTFWALGIFLVINLGKIILSEHVDTFYAASYVGANIYMLVIGIISIAFLTYYVENGVTRKDYFLGNVVASLGLSIVLPILAYLISLIEKLILNFFTHIVLTDPKLDEIAIDIDGNIIGEILLSFLLTPFINPESNILLSLGLFSLHLFVFYLVGWLIGAAFYRLNVVFGILFIAIAIGIIAFKDSMIRLMLDIPLFESFSTLDFVPKGFAPALVVVTILITIILIRQLTKRAAIKM</sequence>
<comment type="caution">
    <text evidence="2">The sequence shown here is derived from an EMBL/GenBank/DDBJ whole genome shotgun (WGS) entry which is preliminary data.</text>
</comment>
<feature type="transmembrane region" description="Helical" evidence="1">
    <location>
        <begin position="228"/>
        <end position="248"/>
    </location>
</feature>
<evidence type="ECO:0000256" key="1">
    <source>
        <dbReference type="SAM" id="Phobius"/>
    </source>
</evidence>
<keyword evidence="1" id="KW-0812">Transmembrane</keyword>
<dbReference type="OrthoDB" id="2388713at2"/>
<dbReference type="Proteomes" id="UP000281813">
    <property type="component" value="Unassembled WGS sequence"/>
</dbReference>
<gene>
    <name evidence="2" type="ORF">D8M05_16725</name>
</gene>
<dbReference type="RefSeq" id="WP_121133858.1">
    <property type="nucleotide sequence ID" value="NZ_JBHUFK010000050.1"/>
</dbReference>
<organism evidence="2 3">
    <name type="scientific">Oceanobacillus bengalensis</name>
    <dbReference type="NCBI Taxonomy" id="1435466"/>
    <lineage>
        <taxon>Bacteria</taxon>
        <taxon>Bacillati</taxon>
        <taxon>Bacillota</taxon>
        <taxon>Bacilli</taxon>
        <taxon>Bacillales</taxon>
        <taxon>Bacillaceae</taxon>
        <taxon>Oceanobacillus</taxon>
    </lineage>
</organism>
<feature type="transmembrane region" description="Helical" evidence="1">
    <location>
        <begin position="156"/>
        <end position="177"/>
    </location>
</feature>
<feature type="transmembrane region" description="Helical" evidence="1">
    <location>
        <begin position="15"/>
        <end position="34"/>
    </location>
</feature>
<reference evidence="2 3" key="1">
    <citation type="journal article" date="2015" name="Antonie Van Leeuwenhoek">
        <title>Oceanobacillus bengalensis sp. nov., a bacterium isolated from seawater of the Bay of Bengal.</title>
        <authorList>
            <person name="Yongchang O."/>
            <person name="Xiang W."/>
            <person name="Wang G."/>
        </authorList>
    </citation>
    <scope>NUCLEOTIDE SEQUENCE [LARGE SCALE GENOMIC DNA]</scope>
    <source>
        <strain evidence="2 3">MCCC 1K00260</strain>
    </source>
</reference>
<proteinExistence type="predicted"/>
<dbReference type="AlphaFoldDB" id="A0A494YT67"/>
<keyword evidence="1" id="KW-0472">Membrane</keyword>
<evidence type="ECO:0000313" key="3">
    <source>
        <dbReference type="Proteomes" id="UP000281813"/>
    </source>
</evidence>
<keyword evidence="1" id="KW-1133">Transmembrane helix</keyword>
<feature type="transmembrane region" description="Helical" evidence="1">
    <location>
        <begin position="46"/>
        <end position="71"/>
    </location>
</feature>
<evidence type="ECO:0000313" key="2">
    <source>
        <dbReference type="EMBL" id="RKQ13317.1"/>
    </source>
</evidence>
<feature type="transmembrane region" description="Helical" evidence="1">
    <location>
        <begin position="83"/>
        <end position="107"/>
    </location>
</feature>